<dbReference type="InterPro" id="IPR004827">
    <property type="entry name" value="bZIP"/>
</dbReference>
<feature type="domain" description="BZIP" evidence="9">
    <location>
        <begin position="461"/>
        <end position="524"/>
    </location>
</feature>
<dbReference type="SUPFAM" id="SSF57959">
    <property type="entry name" value="Leucine zipper domain"/>
    <property type="match status" value="1"/>
</dbReference>
<dbReference type="PANTHER" id="PTHR13690:SF80">
    <property type="entry name" value="BZIP TRANSCRIPTION FACTOR FAMILY PROTEIN-RELATED"/>
    <property type="match status" value="1"/>
</dbReference>
<dbReference type="OrthoDB" id="1435597at2759"/>
<name>A0A843WCC7_COLES</name>
<dbReference type="EMBL" id="NMUH01003225">
    <property type="protein sequence ID" value="MQM04478.1"/>
    <property type="molecule type" value="Genomic_DNA"/>
</dbReference>
<evidence type="ECO:0000256" key="7">
    <source>
        <dbReference type="ARBA" id="ARBA00054342"/>
    </source>
</evidence>
<dbReference type="AlphaFoldDB" id="A0A843WCC7"/>
<dbReference type="GO" id="GO:0005634">
    <property type="term" value="C:nucleus"/>
    <property type="evidence" value="ECO:0007669"/>
    <property type="project" value="UniProtKB-SubCell"/>
</dbReference>
<keyword evidence="6" id="KW-0539">Nucleus</keyword>
<evidence type="ECO:0000256" key="5">
    <source>
        <dbReference type="ARBA" id="ARBA00023163"/>
    </source>
</evidence>
<evidence type="ECO:0000313" key="10">
    <source>
        <dbReference type="EMBL" id="MQM04478.1"/>
    </source>
</evidence>
<keyword evidence="5" id="KW-0804">Transcription</keyword>
<feature type="compositionally biased region" description="Basic and acidic residues" evidence="8">
    <location>
        <begin position="268"/>
        <end position="290"/>
    </location>
</feature>
<evidence type="ECO:0000256" key="4">
    <source>
        <dbReference type="ARBA" id="ARBA00023125"/>
    </source>
</evidence>
<feature type="compositionally biased region" description="Pro residues" evidence="8">
    <location>
        <begin position="93"/>
        <end position="105"/>
    </location>
</feature>
<sequence length="634" mass="69198">MESCEESREDLMRRLQSSMATSSSSLHKQYQQLQQQQQQQNLFGSSFDLLGVYPPGASLRHFGPGVGFGGVDSTNAVGNCVPSAPNAGKRPAGIPPSHPPIPPHSPYSQLPTPSSRSPAQQASPRPFGHGPSHARSLSQPAAFFSADSLPPLSPSQYRESPSATALSDPMSTDVPMESRDSKSPATTPPPGPFSRSNSGRTGESLPPRKAHRRSHSDIPSGFSQSPFPLFFPPPNPTQRPHNFLERSASVRETTGSGGKQVEGQFVKQELEWDRDLDSGAEGMGERKSEGDAGDDLFSAYMNLDGLDALNSSGTEEKREDLDSRASGTKTNGADSSENEAESSVNESGSSMLQQNLNSSPSFEKKEGNKRSAVGDTGLSINPPRHSRSISMDSFMGTMNFADESPKPPPCPGIRPGHHTHNKSLDGSSSTFSLEFGNGEFSGAEIKKIMANEKLAEIALTDPKRAKRILANRQSAARSKERKLRYISELEHKVQILQTEATTLSAQLTLLQRDSTGLTSQNNELKFRLQAMEQQARLRDALNEALTAEVQRLKLATREMPDANSSGNMNQHLSLNPQLFPLHQHQQQQPSQLPIYHQLQQPPQQQPQPQQQQQPQEQNHQQQQENSSATKCEAN</sequence>
<accession>A0A843WCC7</accession>
<feature type="compositionally biased region" description="Basic and acidic residues" evidence="8">
    <location>
        <begin position="1"/>
        <end position="13"/>
    </location>
</feature>
<dbReference type="InterPro" id="IPR046347">
    <property type="entry name" value="bZIP_sf"/>
</dbReference>
<reference evidence="10" key="1">
    <citation type="submission" date="2017-07" db="EMBL/GenBank/DDBJ databases">
        <title>Taro Niue Genome Assembly and Annotation.</title>
        <authorList>
            <person name="Atibalentja N."/>
            <person name="Keating K."/>
            <person name="Fields C.J."/>
        </authorList>
    </citation>
    <scope>NUCLEOTIDE SEQUENCE</scope>
    <source>
        <strain evidence="10">Niue_2</strain>
        <tissue evidence="10">Leaf</tissue>
    </source>
</reference>
<comment type="function">
    <text evidence="7">Transcription factor probably involved in vascular development and shoot tissue organization. Binds to the DNA sequence 5'-CCGAGTGTGCCCCTGG-3' present in the promoter region Box II of the phloem-specific rice tungro bacilliform virus (RTBV) promoter. May regulate tissue-specific expression of the RTBV promoter and virus replication.</text>
</comment>
<evidence type="ECO:0000256" key="8">
    <source>
        <dbReference type="SAM" id="MobiDB-lite"/>
    </source>
</evidence>
<feature type="compositionally biased region" description="Low complexity" evidence="8">
    <location>
        <begin position="341"/>
        <end position="350"/>
    </location>
</feature>
<dbReference type="InterPro" id="IPR044759">
    <property type="entry name" value="bZIP_RF2"/>
</dbReference>
<feature type="compositionally biased region" description="Polar residues" evidence="8">
    <location>
        <begin position="154"/>
        <end position="165"/>
    </location>
</feature>
<feature type="compositionally biased region" description="Low complexity" evidence="8">
    <location>
        <begin position="113"/>
        <end position="126"/>
    </location>
</feature>
<feature type="compositionally biased region" description="Low complexity" evidence="8">
    <location>
        <begin position="17"/>
        <end position="39"/>
    </location>
</feature>
<protein>
    <recommendedName>
        <fullName evidence="9">BZIP domain-containing protein</fullName>
    </recommendedName>
</protein>
<feature type="compositionally biased region" description="Polar residues" evidence="8">
    <location>
        <begin position="624"/>
        <end position="634"/>
    </location>
</feature>
<comment type="similarity">
    <text evidence="2">Belongs to the bZIP family.</text>
</comment>
<dbReference type="Gene3D" id="1.20.5.170">
    <property type="match status" value="1"/>
</dbReference>
<organism evidence="10 11">
    <name type="scientific">Colocasia esculenta</name>
    <name type="common">Wild taro</name>
    <name type="synonym">Arum esculentum</name>
    <dbReference type="NCBI Taxonomy" id="4460"/>
    <lineage>
        <taxon>Eukaryota</taxon>
        <taxon>Viridiplantae</taxon>
        <taxon>Streptophyta</taxon>
        <taxon>Embryophyta</taxon>
        <taxon>Tracheophyta</taxon>
        <taxon>Spermatophyta</taxon>
        <taxon>Magnoliopsida</taxon>
        <taxon>Liliopsida</taxon>
        <taxon>Araceae</taxon>
        <taxon>Aroideae</taxon>
        <taxon>Colocasieae</taxon>
        <taxon>Colocasia</taxon>
    </lineage>
</organism>
<evidence type="ECO:0000256" key="2">
    <source>
        <dbReference type="ARBA" id="ARBA00007163"/>
    </source>
</evidence>
<evidence type="ECO:0000256" key="6">
    <source>
        <dbReference type="ARBA" id="ARBA00023242"/>
    </source>
</evidence>
<feature type="compositionally biased region" description="Polar residues" evidence="8">
    <location>
        <begin position="351"/>
        <end position="361"/>
    </location>
</feature>
<evidence type="ECO:0000259" key="9">
    <source>
        <dbReference type="PROSITE" id="PS50217"/>
    </source>
</evidence>
<dbReference type="PROSITE" id="PS50217">
    <property type="entry name" value="BZIP"/>
    <property type="match status" value="1"/>
</dbReference>
<comment type="caution">
    <text evidence="10">The sequence shown here is derived from an EMBL/GenBank/DDBJ whole genome shotgun (WGS) entry which is preliminary data.</text>
</comment>
<evidence type="ECO:0000256" key="3">
    <source>
        <dbReference type="ARBA" id="ARBA00023015"/>
    </source>
</evidence>
<dbReference type="Pfam" id="PF00170">
    <property type="entry name" value="bZIP_1"/>
    <property type="match status" value="1"/>
</dbReference>
<dbReference type="CDD" id="cd14703">
    <property type="entry name" value="bZIP_plant_RF2"/>
    <property type="match status" value="1"/>
</dbReference>
<dbReference type="PANTHER" id="PTHR13690">
    <property type="entry name" value="TRANSCRIPTION FACTOR POSF21-RELATED"/>
    <property type="match status" value="1"/>
</dbReference>
<dbReference type="FunFam" id="1.20.5.170:FF:000009">
    <property type="entry name" value="probable transcription factor PosF21"/>
    <property type="match status" value="1"/>
</dbReference>
<dbReference type="SMART" id="SM00338">
    <property type="entry name" value="BRLZ"/>
    <property type="match status" value="1"/>
</dbReference>
<proteinExistence type="inferred from homology"/>
<keyword evidence="4" id="KW-0238">DNA-binding</keyword>
<feature type="compositionally biased region" description="Polar residues" evidence="8">
    <location>
        <begin position="325"/>
        <end position="334"/>
    </location>
</feature>
<dbReference type="GO" id="GO:0003677">
    <property type="term" value="F:DNA binding"/>
    <property type="evidence" value="ECO:0007669"/>
    <property type="project" value="UniProtKB-KW"/>
</dbReference>
<keyword evidence="11" id="KW-1185">Reference proteome</keyword>
<feature type="region of interest" description="Disordered" evidence="8">
    <location>
        <begin position="582"/>
        <end position="634"/>
    </location>
</feature>
<comment type="subcellular location">
    <subcellularLocation>
        <location evidence="1">Nucleus</location>
    </subcellularLocation>
</comment>
<feature type="compositionally biased region" description="Basic and acidic residues" evidence="8">
    <location>
        <begin position="314"/>
        <end position="323"/>
    </location>
</feature>
<evidence type="ECO:0000256" key="1">
    <source>
        <dbReference type="ARBA" id="ARBA00004123"/>
    </source>
</evidence>
<dbReference type="GO" id="GO:0003700">
    <property type="term" value="F:DNA-binding transcription factor activity"/>
    <property type="evidence" value="ECO:0007669"/>
    <property type="project" value="InterPro"/>
</dbReference>
<dbReference type="Proteomes" id="UP000652761">
    <property type="component" value="Unassembled WGS sequence"/>
</dbReference>
<feature type="region of interest" description="Disordered" evidence="8">
    <location>
        <begin position="61"/>
        <end position="425"/>
    </location>
</feature>
<feature type="region of interest" description="Disordered" evidence="8">
    <location>
        <begin position="1"/>
        <end position="39"/>
    </location>
</feature>
<feature type="compositionally biased region" description="Low complexity" evidence="8">
    <location>
        <begin position="219"/>
        <end position="228"/>
    </location>
</feature>
<keyword evidence="3" id="KW-0805">Transcription regulation</keyword>
<evidence type="ECO:0000313" key="11">
    <source>
        <dbReference type="Proteomes" id="UP000652761"/>
    </source>
</evidence>
<feature type="compositionally biased region" description="Low complexity" evidence="8">
    <location>
        <begin position="582"/>
        <end position="623"/>
    </location>
</feature>
<gene>
    <name evidence="10" type="ORF">Taro_037277</name>
</gene>